<feature type="chain" id="PRO_5017208751" description="Defensin-like domain-containing protein" evidence="6">
    <location>
        <begin position="28"/>
        <end position="83"/>
    </location>
</feature>
<gene>
    <name evidence="8" type="ORF">BRARA_C04074</name>
</gene>
<dbReference type="EMBL" id="CM010630">
    <property type="protein sequence ID" value="RID72169.1"/>
    <property type="molecule type" value="Genomic_DNA"/>
</dbReference>
<keyword evidence="2" id="KW-0929">Antimicrobial</keyword>
<proteinExistence type="inferred from homology"/>
<name>A0A398A2Y6_BRACM</name>
<accession>A0A398A2Y6</accession>
<keyword evidence="5" id="KW-1015">Disulfide bond</keyword>
<evidence type="ECO:0000256" key="3">
    <source>
        <dbReference type="ARBA" id="ARBA00022577"/>
    </source>
</evidence>
<keyword evidence="4" id="KW-0611">Plant defense</keyword>
<organism evidence="8 9">
    <name type="scientific">Brassica campestris</name>
    <name type="common">Field mustard</name>
    <dbReference type="NCBI Taxonomy" id="3711"/>
    <lineage>
        <taxon>Eukaryota</taxon>
        <taxon>Viridiplantae</taxon>
        <taxon>Streptophyta</taxon>
        <taxon>Embryophyta</taxon>
        <taxon>Tracheophyta</taxon>
        <taxon>Spermatophyta</taxon>
        <taxon>Magnoliopsida</taxon>
        <taxon>eudicotyledons</taxon>
        <taxon>Gunneridae</taxon>
        <taxon>Pentapetalae</taxon>
        <taxon>rosids</taxon>
        <taxon>malvids</taxon>
        <taxon>Brassicales</taxon>
        <taxon>Brassicaceae</taxon>
        <taxon>Brassiceae</taxon>
        <taxon>Brassica</taxon>
    </lineage>
</organism>
<evidence type="ECO:0000256" key="2">
    <source>
        <dbReference type="ARBA" id="ARBA00022529"/>
    </source>
</evidence>
<dbReference type="InterPro" id="IPR056373">
    <property type="entry name" value="Defensin-like_dom"/>
</dbReference>
<dbReference type="AlphaFoldDB" id="A0A398A2Y6"/>
<reference evidence="8 9" key="1">
    <citation type="submission" date="2018-06" db="EMBL/GenBank/DDBJ databases">
        <title>WGS assembly of Brassica rapa FPsc.</title>
        <authorList>
            <person name="Bowman J."/>
            <person name="Kohchi T."/>
            <person name="Yamato K."/>
            <person name="Jenkins J."/>
            <person name="Shu S."/>
            <person name="Ishizaki K."/>
            <person name="Yamaoka S."/>
            <person name="Nishihama R."/>
            <person name="Nakamura Y."/>
            <person name="Berger F."/>
            <person name="Adam C."/>
            <person name="Aki S."/>
            <person name="Althoff F."/>
            <person name="Araki T."/>
            <person name="Arteaga-Vazquez M."/>
            <person name="Balasubrmanian S."/>
            <person name="Bauer D."/>
            <person name="Boehm C."/>
            <person name="Briginshaw L."/>
            <person name="Caballero-Perez J."/>
            <person name="Catarino B."/>
            <person name="Chen F."/>
            <person name="Chiyoda S."/>
            <person name="Chovatia M."/>
            <person name="Davies K."/>
            <person name="Delmans M."/>
            <person name="Demura T."/>
            <person name="Dierschke T."/>
            <person name="Dolan L."/>
            <person name="Dorantes-Acosta A."/>
            <person name="Eklund D."/>
            <person name="Florent S."/>
            <person name="Flores-Sandoval E."/>
            <person name="Fujiyama A."/>
            <person name="Fukuzawa H."/>
            <person name="Galik B."/>
            <person name="Grimanelli D."/>
            <person name="Grimwood J."/>
            <person name="Grossniklaus U."/>
            <person name="Hamada T."/>
            <person name="Haseloff J."/>
            <person name="Hetherington A."/>
            <person name="Higo A."/>
            <person name="Hirakawa Y."/>
            <person name="Hundley H."/>
            <person name="Ikeda Y."/>
            <person name="Inoue K."/>
            <person name="Inoue S."/>
            <person name="Ishida S."/>
            <person name="Jia Q."/>
            <person name="Kakita M."/>
            <person name="Kanazawa T."/>
            <person name="Kawai Y."/>
            <person name="Kawashima T."/>
            <person name="Kennedy M."/>
            <person name="Kinose K."/>
            <person name="Kinoshita T."/>
            <person name="Kohara Y."/>
            <person name="Koide E."/>
            <person name="Komatsu K."/>
            <person name="Kopischke S."/>
            <person name="Kubo M."/>
            <person name="Kyozuka J."/>
            <person name="Lagercrantz U."/>
            <person name="Lin S."/>
            <person name="Lindquist E."/>
            <person name="Lipzen A."/>
            <person name="Lu C."/>
            <person name="Luna E."/>
            <person name="Martienssen R."/>
            <person name="Minamino N."/>
            <person name="Mizutani M."/>
            <person name="Mizutani M."/>
            <person name="Mochizuki N."/>
            <person name="Monte I."/>
            <person name="Mosher R."/>
            <person name="Nagasaki H."/>
            <person name="Nakagami H."/>
            <person name="Naramoto S."/>
            <person name="Nishitani K."/>
            <person name="Ohtani M."/>
            <person name="Okamoto T."/>
            <person name="Okumura M."/>
            <person name="Phillips J."/>
            <person name="Pollak B."/>
            <person name="Reinders A."/>
            <person name="Roevekamp M."/>
            <person name="Sano R."/>
            <person name="Sawa S."/>
            <person name="Schmid M."/>
            <person name="Shirakawa M."/>
            <person name="Solano R."/>
            <person name="Spunde A."/>
            <person name="Suetsugu N."/>
            <person name="Sugano S."/>
            <person name="Sugiyama A."/>
            <person name="Sun R."/>
            <person name="Suzuki Y."/>
            <person name="Takenaka M."/>
            <person name="Takezawa D."/>
            <person name="Tomogane H."/>
            <person name="Tsuzuki M."/>
            <person name="Ueda T."/>
            <person name="Umeda M."/>
            <person name="Ward J."/>
            <person name="Watanabe Y."/>
            <person name="Yazaki K."/>
            <person name="Yokoyama R."/>
            <person name="Yoshitake Y."/>
            <person name="Yotsui I."/>
            <person name="Zachgo S."/>
            <person name="Schmutz J."/>
        </authorList>
    </citation>
    <scope>NUCLEOTIDE SEQUENCE [LARGE SCALE GENOMIC DNA]</scope>
    <source>
        <strain evidence="9">cv. B-3</strain>
    </source>
</reference>
<evidence type="ECO:0000256" key="1">
    <source>
        <dbReference type="ARBA" id="ARBA00006722"/>
    </source>
</evidence>
<comment type="similarity">
    <text evidence="1">Belongs to the DEFL family.</text>
</comment>
<evidence type="ECO:0000313" key="8">
    <source>
        <dbReference type="EMBL" id="RID72169.1"/>
    </source>
</evidence>
<dbReference type="GO" id="GO:0050832">
    <property type="term" value="P:defense response to fungus"/>
    <property type="evidence" value="ECO:0007669"/>
    <property type="project" value="UniProtKB-KW"/>
</dbReference>
<feature type="domain" description="Defensin-like" evidence="7">
    <location>
        <begin position="36"/>
        <end position="80"/>
    </location>
</feature>
<dbReference type="Pfam" id="PF24552">
    <property type="entry name" value="Defensin"/>
    <property type="match status" value="1"/>
</dbReference>
<keyword evidence="3" id="KW-0295">Fungicide</keyword>
<dbReference type="Proteomes" id="UP000264353">
    <property type="component" value="Chromosome A3"/>
</dbReference>
<keyword evidence="6" id="KW-0732">Signal</keyword>
<evidence type="ECO:0000313" key="9">
    <source>
        <dbReference type="Proteomes" id="UP000264353"/>
    </source>
</evidence>
<evidence type="ECO:0000256" key="6">
    <source>
        <dbReference type="SAM" id="SignalP"/>
    </source>
</evidence>
<dbReference type="GO" id="GO:0031640">
    <property type="term" value="P:killing of cells of another organism"/>
    <property type="evidence" value="ECO:0007669"/>
    <property type="project" value="UniProtKB-KW"/>
</dbReference>
<evidence type="ECO:0000256" key="5">
    <source>
        <dbReference type="ARBA" id="ARBA00023157"/>
    </source>
</evidence>
<evidence type="ECO:0000259" key="7">
    <source>
        <dbReference type="Pfam" id="PF24552"/>
    </source>
</evidence>
<evidence type="ECO:0000256" key="4">
    <source>
        <dbReference type="ARBA" id="ARBA00022821"/>
    </source>
</evidence>
<feature type="signal peptide" evidence="6">
    <location>
        <begin position="1"/>
        <end position="27"/>
    </location>
</feature>
<protein>
    <recommendedName>
        <fullName evidence="7">Defensin-like domain-containing protein</fullName>
    </recommendedName>
</protein>
<sequence>MGITKTSMTMSFVLILLISFCNYSILARPEIKPESYECTVPCTAVYGNRECYNYCTSHKYNGGQCDATKGGELPQCCCYNYIN</sequence>